<dbReference type="PROSITE" id="PS50033">
    <property type="entry name" value="UBX"/>
    <property type="match status" value="1"/>
</dbReference>
<dbReference type="Pfam" id="PF01904">
    <property type="entry name" value="DUF72"/>
    <property type="match status" value="1"/>
</dbReference>
<dbReference type="InParanoid" id="A0A0G4FC06"/>
<feature type="region of interest" description="Disordered" evidence="1">
    <location>
        <begin position="1"/>
        <end position="50"/>
    </location>
</feature>
<accession>A0A0G4FC06</accession>
<dbReference type="SUPFAM" id="SSF117396">
    <property type="entry name" value="TM1631-like"/>
    <property type="match status" value="1"/>
</dbReference>
<dbReference type="SMART" id="SM00726">
    <property type="entry name" value="UIM"/>
    <property type="match status" value="2"/>
</dbReference>
<dbReference type="VEuPathDB" id="CryptoDB:Vbra_14993"/>
<evidence type="ECO:0000313" key="3">
    <source>
        <dbReference type="EMBL" id="CEM10731.1"/>
    </source>
</evidence>
<gene>
    <name evidence="3" type="ORF">Vbra_14993</name>
</gene>
<dbReference type="Pfam" id="PF02809">
    <property type="entry name" value="UIM"/>
    <property type="match status" value="2"/>
</dbReference>
<feature type="compositionally biased region" description="Polar residues" evidence="1">
    <location>
        <begin position="35"/>
        <end position="48"/>
    </location>
</feature>
<dbReference type="OrthoDB" id="10267663at2759"/>
<evidence type="ECO:0000259" key="2">
    <source>
        <dbReference type="PROSITE" id="PS50033"/>
    </source>
</evidence>
<dbReference type="Gene3D" id="3.20.20.410">
    <property type="entry name" value="Protein of unknown function UPF0759"/>
    <property type="match status" value="1"/>
</dbReference>
<dbReference type="Gene3D" id="3.10.20.90">
    <property type="entry name" value="Phosphatidylinositol 3-kinase Catalytic Subunit, Chain A, domain 1"/>
    <property type="match status" value="1"/>
</dbReference>
<dbReference type="EMBL" id="CDMY01000405">
    <property type="protein sequence ID" value="CEM10731.1"/>
    <property type="molecule type" value="Genomic_DNA"/>
</dbReference>
<reference evidence="3 4" key="1">
    <citation type="submission" date="2014-11" db="EMBL/GenBank/DDBJ databases">
        <authorList>
            <person name="Zhu J."/>
            <person name="Qi W."/>
            <person name="Song R."/>
        </authorList>
    </citation>
    <scope>NUCLEOTIDE SEQUENCE [LARGE SCALE GENOMIC DNA]</scope>
</reference>
<proteinExistence type="predicted"/>
<dbReference type="InterPro" id="IPR029071">
    <property type="entry name" value="Ubiquitin-like_domsf"/>
</dbReference>
<dbReference type="AlphaFoldDB" id="A0A0G4FC06"/>
<dbReference type="InterPro" id="IPR003903">
    <property type="entry name" value="UIM_dom"/>
</dbReference>
<keyword evidence="4" id="KW-1185">Reference proteome</keyword>
<name>A0A0G4FC06_VITBC</name>
<dbReference type="InterPro" id="IPR036520">
    <property type="entry name" value="UPF0759_sf"/>
</dbReference>
<evidence type="ECO:0000256" key="1">
    <source>
        <dbReference type="SAM" id="MobiDB-lite"/>
    </source>
</evidence>
<feature type="domain" description="UBX" evidence="2">
    <location>
        <begin position="426"/>
        <end position="527"/>
    </location>
</feature>
<dbReference type="SUPFAM" id="SSF54236">
    <property type="entry name" value="Ubiquitin-like"/>
    <property type="match status" value="1"/>
</dbReference>
<dbReference type="PhylomeDB" id="A0A0G4FC06"/>
<protein>
    <recommendedName>
        <fullName evidence="2">UBX domain-containing protein</fullName>
    </recommendedName>
</protein>
<dbReference type="InterPro" id="IPR002763">
    <property type="entry name" value="DUF72"/>
</dbReference>
<sequence>MRDGEKRAPFASSREGSFDGEGGKRKPDLAMTSKRALSQPSGSASSLQKARRVEGGSSAAAVLHFGSSQLRIGTSGYNADHWVGSYYHAVLEKGSKQQFQKYSSEFDCVEINATFYNLPVDKTWRGWKAQAPRASFTYVIKANQYFTHTKKLIVDDNFKKRWGIFWDRCQLLGEHLGPILFQLPPTFKCNAQRLANLSTVLPKDGRFVFEFRHPSWFCEEVYRVLRAHDWCLCHIHLVNCINSLDDKKSKQKWAGHMQDGWHRPLDADSCCSWGVYIWLHGTLGMYLGCYPSSDLQAVANRMRAFTKGPENRHRTTYYMLNNTDGGLHTADGGCVQEPSAVVDARAVDDLLAGRQPSFGLHPQQTFMPGEDLELAEAIRLSLQATHQQAPDIAEEKEDPDLAKALRLSLQETHEQALPPPPDEPASGDPTCSLQVRLPWGARITRKFAPSHTIKDVFHWVEWEQLGGIDPKLSQRDRWSLVAFPRKRYASEKGRRIFAYEGAEDLVSDVSDSTLQSLGFQTQETLNLQP</sequence>
<dbReference type="CDD" id="cd01767">
    <property type="entry name" value="UBX"/>
    <property type="match status" value="1"/>
</dbReference>
<evidence type="ECO:0000313" key="4">
    <source>
        <dbReference type="Proteomes" id="UP000041254"/>
    </source>
</evidence>
<dbReference type="PANTHER" id="PTHR30348:SF4">
    <property type="entry name" value="DUF72 DOMAIN-CONTAINING PROTEIN"/>
    <property type="match status" value="1"/>
</dbReference>
<dbReference type="Pfam" id="PF00789">
    <property type="entry name" value="UBX"/>
    <property type="match status" value="1"/>
</dbReference>
<dbReference type="PANTHER" id="PTHR30348">
    <property type="entry name" value="UNCHARACTERIZED PROTEIN YECE"/>
    <property type="match status" value="1"/>
</dbReference>
<organism evidence="3 4">
    <name type="scientific">Vitrella brassicaformis (strain CCMP3155)</name>
    <dbReference type="NCBI Taxonomy" id="1169540"/>
    <lineage>
        <taxon>Eukaryota</taxon>
        <taxon>Sar</taxon>
        <taxon>Alveolata</taxon>
        <taxon>Colpodellida</taxon>
        <taxon>Vitrellaceae</taxon>
        <taxon>Vitrella</taxon>
    </lineage>
</organism>
<dbReference type="InterPro" id="IPR001012">
    <property type="entry name" value="UBX_dom"/>
</dbReference>
<dbReference type="Proteomes" id="UP000041254">
    <property type="component" value="Unassembled WGS sequence"/>
</dbReference>